<feature type="transmembrane region" description="Helical" evidence="7">
    <location>
        <begin position="383"/>
        <end position="402"/>
    </location>
</feature>
<dbReference type="Pfam" id="PF01545">
    <property type="entry name" value="Cation_efflux"/>
    <property type="match status" value="1"/>
</dbReference>
<dbReference type="SUPFAM" id="SSF161111">
    <property type="entry name" value="Cation efflux protein transmembrane domain-like"/>
    <property type="match status" value="1"/>
</dbReference>
<accession>A0A8H5BDH2</accession>
<feature type="domain" description="Cation efflux protein transmembrane" evidence="8">
    <location>
        <begin position="173"/>
        <end position="397"/>
    </location>
</feature>
<feature type="domain" description="Cation efflux protein cytoplasmic" evidence="9">
    <location>
        <begin position="449"/>
        <end position="502"/>
    </location>
</feature>
<dbReference type="InterPro" id="IPR002524">
    <property type="entry name" value="Cation_efflux"/>
</dbReference>
<dbReference type="NCBIfam" id="TIGR01297">
    <property type="entry name" value="CDF"/>
    <property type="match status" value="1"/>
</dbReference>
<gene>
    <name evidence="10" type="ORF">D9619_001880</name>
</gene>
<feature type="transmembrane region" description="Helical" evidence="7">
    <location>
        <begin position="351"/>
        <end position="371"/>
    </location>
</feature>
<sequence length="515" mass="55841">MISTAATATCKQAGRNYSTLLFSSTPSRPRTRIRRTTDLLVSCHYYYIPSSTYTALRTNVALPIGHNSSHFYRQHSSPSQLSPFPMPQTRSHSTKQPAQAPVGTAAAPKEPAHDHTHEHNHDHDHAPDHEEHSHSHSLFGHSHSHGPEAHTRDAEQIIAAIKGSGDRGSYITLVGLFSNIILTGAKGLAGWYLHSASLLADAGHSLSDLLGDFVTLFCWKLSRKPPSETYPYGFAKFETVGTTTISLLLIGGALGIGFHSYHLLIVALSETATTLSPGHLQEFLQFITSSVPTLPAHMGHEHAHGVDINAAWFAAGGVVSKEWLYRITKKVADDEHSPVLLANAIHHRSDAYSSLVAFFAIIGTWMFPAFPLDPLGGKFPSRLVVSVVILQQGFGLLAGAWGDLTDAGAPARTRKSLRKILEPLVDKTGSTHLTNGKDAGHIALPPLMAIQNLRARKAGSMMFVDLTVEVPGCISVSQSAALEQKIESVLKGARKEISEVHVTFRPTQEEKPKQS</sequence>
<dbReference type="GO" id="GO:0008324">
    <property type="term" value="F:monoatomic cation transmembrane transporter activity"/>
    <property type="evidence" value="ECO:0007669"/>
    <property type="project" value="InterPro"/>
</dbReference>
<protein>
    <recommendedName>
        <fullName evidence="12">Cation efflux protein cytoplasmic domain-containing protein</fullName>
    </recommendedName>
</protein>
<evidence type="ECO:0000259" key="8">
    <source>
        <dbReference type="Pfam" id="PF01545"/>
    </source>
</evidence>
<dbReference type="PANTHER" id="PTHR43840">
    <property type="entry name" value="MITOCHONDRIAL METAL TRANSPORTER 1-RELATED"/>
    <property type="match status" value="1"/>
</dbReference>
<comment type="caution">
    <text evidence="10">The sequence shown here is derived from an EMBL/GenBank/DDBJ whole genome shotgun (WGS) entry which is preliminary data.</text>
</comment>
<evidence type="ECO:0000256" key="4">
    <source>
        <dbReference type="ARBA" id="ARBA00022989"/>
    </source>
</evidence>
<keyword evidence="3 7" id="KW-0812">Transmembrane</keyword>
<dbReference type="InterPro" id="IPR058533">
    <property type="entry name" value="Cation_efflux_TM"/>
</dbReference>
<keyword evidence="4 7" id="KW-1133">Transmembrane helix</keyword>
<dbReference type="Gene3D" id="1.20.1510.10">
    <property type="entry name" value="Cation efflux protein transmembrane domain"/>
    <property type="match status" value="1"/>
</dbReference>
<dbReference type="InterPro" id="IPR036837">
    <property type="entry name" value="Cation_efflux_CTD_sf"/>
</dbReference>
<dbReference type="AlphaFoldDB" id="A0A8H5BDH2"/>
<keyword evidence="5 7" id="KW-0472">Membrane</keyword>
<keyword evidence="2" id="KW-0813">Transport</keyword>
<name>A0A8H5BDH2_9AGAR</name>
<feature type="compositionally biased region" description="Basic and acidic residues" evidence="6">
    <location>
        <begin position="110"/>
        <end position="134"/>
    </location>
</feature>
<comment type="subcellular location">
    <subcellularLocation>
        <location evidence="1">Membrane</location>
        <topology evidence="1">Multi-pass membrane protein</topology>
    </subcellularLocation>
</comment>
<dbReference type="GO" id="GO:0016020">
    <property type="term" value="C:membrane"/>
    <property type="evidence" value="ECO:0007669"/>
    <property type="project" value="UniProtKB-SubCell"/>
</dbReference>
<dbReference type="GO" id="GO:0030003">
    <property type="term" value="P:intracellular monoatomic cation homeostasis"/>
    <property type="evidence" value="ECO:0007669"/>
    <property type="project" value="UniProtKB-ARBA"/>
</dbReference>
<feature type="region of interest" description="Disordered" evidence="6">
    <location>
        <begin position="71"/>
        <end position="150"/>
    </location>
</feature>
<dbReference type="InterPro" id="IPR050291">
    <property type="entry name" value="CDF_Transporter"/>
</dbReference>
<evidence type="ECO:0000256" key="6">
    <source>
        <dbReference type="SAM" id="MobiDB-lite"/>
    </source>
</evidence>
<dbReference type="GO" id="GO:0098771">
    <property type="term" value="P:inorganic ion homeostasis"/>
    <property type="evidence" value="ECO:0007669"/>
    <property type="project" value="UniProtKB-ARBA"/>
</dbReference>
<evidence type="ECO:0000259" key="9">
    <source>
        <dbReference type="Pfam" id="PF16916"/>
    </source>
</evidence>
<dbReference type="SUPFAM" id="SSF160240">
    <property type="entry name" value="Cation efflux protein cytoplasmic domain-like"/>
    <property type="match status" value="1"/>
</dbReference>
<feature type="compositionally biased region" description="Polar residues" evidence="6">
    <location>
        <begin position="71"/>
        <end position="97"/>
    </location>
</feature>
<dbReference type="Proteomes" id="UP000567179">
    <property type="component" value="Unassembled WGS sequence"/>
</dbReference>
<dbReference type="InterPro" id="IPR027470">
    <property type="entry name" value="Cation_efflux_CTD"/>
</dbReference>
<evidence type="ECO:0000256" key="2">
    <source>
        <dbReference type="ARBA" id="ARBA00022448"/>
    </source>
</evidence>
<evidence type="ECO:0008006" key="12">
    <source>
        <dbReference type="Google" id="ProtNLM"/>
    </source>
</evidence>
<proteinExistence type="predicted"/>
<organism evidence="10 11">
    <name type="scientific">Psilocybe cf. subviscida</name>
    <dbReference type="NCBI Taxonomy" id="2480587"/>
    <lineage>
        <taxon>Eukaryota</taxon>
        <taxon>Fungi</taxon>
        <taxon>Dikarya</taxon>
        <taxon>Basidiomycota</taxon>
        <taxon>Agaricomycotina</taxon>
        <taxon>Agaricomycetes</taxon>
        <taxon>Agaricomycetidae</taxon>
        <taxon>Agaricales</taxon>
        <taxon>Agaricineae</taxon>
        <taxon>Strophariaceae</taxon>
        <taxon>Psilocybe</taxon>
    </lineage>
</organism>
<evidence type="ECO:0000256" key="3">
    <source>
        <dbReference type="ARBA" id="ARBA00022692"/>
    </source>
</evidence>
<dbReference type="Pfam" id="PF16916">
    <property type="entry name" value="ZT_dimer"/>
    <property type="match status" value="1"/>
</dbReference>
<dbReference type="InterPro" id="IPR027469">
    <property type="entry name" value="Cation_efflux_TMD_sf"/>
</dbReference>
<dbReference type="EMBL" id="JAACJJ010000028">
    <property type="protein sequence ID" value="KAF5321204.1"/>
    <property type="molecule type" value="Genomic_DNA"/>
</dbReference>
<dbReference type="OrthoDB" id="435980at2759"/>
<evidence type="ECO:0000256" key="7">
    <source>
        <dbReference type="SAM" id="Phobius"/>
    </source>
</evidence>
<keyword evidence="11" id="KW-1185">Reference proteome</keyword>
<evidence type="ECO:0000256" key="1">
    <source>
        <dbReference type="ARBA" id="ARBA00004141"/>
    </source>
</evidence>
<evidence type="ECO:0000313" key="10">
    <source>
        <dbReference type="EMBL" id="KAF5321204.1"/>
    </source>
</evidence>
<reference evidence="10 11" key="1">
    <citation type="journal article" date="2020" name="ISME J.">
        <title>Uncovering the hidden diversity of litter-decomposition mechanisms in mushroom-forming fungi.</title>
        <authorList>
            <person name="Floudas D."/>
            <person name="Bentzer J."/>
            <person name="Ahren D."/>
            <person name="Johansson T."/>
            <person name="Persson P."/>
            <person name="Tunlid A."/>
        </authorList>
    </citation>
    <scope>NUCLEOTIDE SEQUENCE [LARGE SCALE GENOMIC DNA]</scope>
    <source>
        <strain evidence="10 11">CBS 101986</strain>
    </source>
</reference>
<evidence type="ECO:0000256" key="5">
    <source>
        <dbReference type="ARBA" id="ARBA00023136"/>
    </source>
</evidence>
<dbReference type="Gene3D" id="3.30.70.1350">
    <property type="entry name" value="Cation efflux protein, cytoplasmic domain"/>
    <property type="match status" value="1"/>
</dbReference>
<dbReference type="PANTHER" id="PTHR43840:SF15">
    <property type="entry name" value="MITOCHONDRIAL METAL TRANSPORTER 1-RELATED"/>
    <property type="match status" value="1"/>
</dbReference>
<evidence type="ECO:0000313" key="11">
    <source>
        <dbReference type="Proteomes" id="UP000567179"/>
    </source>
</evidence>